<comment type="caution">
    <text evidence="1">The sequence shown here is derived from an EMBL/GenBank/DDBJ whole genome shotgun (WGS) entry which is preliminary data.</text>
</comment>
<dbReference type="EMBL" id="JASPKY010000477">
    <property type="protein sequence ID" value="KAK9695557.1"/>
    <property type="molecule type" value="Genomic_DNA"/>
</dbReference>
<proteinExistence type="predicted"/>
<accession>A0AAW1IZ56</accession>
<evidence type="ECO:0000313" key="1">
    <source>
        <dbReference type="EMBL" id="KAK9695557.1"/>
    </source>
</evidence>
<organism evidence="1 2">
    <name type="scientific">Popillia japonica</name>
    <name type="common">Japanese beetle</name>
    <dbReference type="NCBI Taxonomy" id="7064"/>
    <lineage>
        <taxon>Eukaryota</taxon>
        <taxon>Metazoa</taxon>
        <taxon>Ecdysozoa</taxon>
        <taxon>Arthropoda</taxon>
        <taxon>Hexapoda</taxon>
        <taxon>Insecta</taxon>
        <taxon>Pterygota</taxon>
        <taxon>Neoptera</taxon>
        <taxon>Endopterygota</taxon>
        <taxon>Coleoptera</taxon>
        <taxon>Polyphaga</taxon>
        <taxon>Scarabaeiformia</taxon>
        <taxon>Scarabaeidae</taxon>
        <taxon>Rutelinae</taxon>
        <taxon>Popillia</taxon>
    </lineage>
</organism>
<name>A0AAW1IZ56_POPJA</name>
<reference evidence="1 2" key="1">
    <citation type="journal article" date="2024" name="BMC Genomics">
        <title>De novo assembly and annotation of Popillia japonica's genome with initial clues to its potential as an invasive pest.</title>
        <authorList>
            <person name="Cucini C."/>
            <person name="Boschi S."/>
            <person name="Funari R."/>
            <person name="Cardaioli E."/>
            <person name="Iannotti N."/>
            <person name="Marturano G."/>
            <person name="Paoli F."/>
            <person name="Bruttini M."/>
            <person name="Carapelli A."/>
            <person name="Frati F."/>
            <person name="Nardi F."/>
        </authorList>
    </citation>
    <scope>NUCLEOTIDE SEQUENCE [LARGE SCALE GENOMIC DNA]</scope>
    <source>
        <strain evidence="1">DMR45628</strain>
    </source>
</reference>
<protein>
    <submittedName>
        <fullName evidence="1">Uncharacterized protein</fullName>
    </submittedName>
</protein>
<keyword evidence="2" id="KW-1185">Reference proteome</keyword>
<gene>
    <name evidence="1" type="ORF">QE152_g32494</name>
</gene>
<dbReference type="AlphaFoldDB" id="A0AAW1IZ56"/>
<evidence type="ECO:0000313" key="2">
    <source>
        <dbReference type="Proteomes" id="UP001458880"/>
    </source>
</evidence>
<sequence length="66" mass="7454">MEDIAFGDWPGQPMDLAGSNPWLPAYGYQPPTTLLEKEDFLGHPEEVEEKTKGNLKSFRGDILFND</sequence>
<dbReference type="Proteomes" id="UP001458880">
    <property type="component" value="Unassembled WGS sequence"/>
</dbReference>